<feature type="compositionally biased region" description="Low complexity" evidence="1">
    <location>
        <begin position="22"/>
        <end position="31"/>
    </location>
</feature>
<evidence type="ECO:0000313" key="3">
    <source>
        <dbReference type="Proteomes" id="UP000182798"/>
    </source>
</evidence>
<proteinExistence type="predicted"/>
<evidence type="ECO:0000313" key="2">
    <source>
        <dbReference type="EMBL" id="OJA03759.1"/>
    </source>
</evidence>
<accession>A0A1J8P4Y3</accession>
<feature type="compositionally biased region" description="Basic and acidic residues" evidence="1">
    <location>
        <begin position="1"/>
        <end position="16"/>
    </location>
</feature>
<protein>
    <submittedName>
        <fullName evidence="2">Uncharacterized protein</fullName>
    </submittedName>
</protein>
<feature type="non-terminal residue" evidence="2">
    <location>
        <position position="1"/>
    </location>
</feature>
<feature type="region of interest" description="Disordered" evidence="1">
    <location>
        <begin position="1"/>
        <end position="83"/>
    </location>
</feature>
<dbReference type="AlphaFoldDB" id="A0A1J8P4Y3"/>
<evidence type="ECO:0000256" key="1">
    <source>
        <dbReference type="SAM" id="MobiDB-lite"/>
    </source>
</evidence>
<sequence>THYHNEAEKEAKKAEDAWTALNGNNNDNGSGNDNGNGGGNDNGSGNDNGNGGGSGNDNGNGGGNDDTTGLTQAQIDAADAHVD</sequence>
<gene>
    <name evidence="2" type="ORF">BGC33_00380</name>
</gene>
<name>A0A1J8P4Y3_9GAMM</name>
<dbReference type="EMBL" id="MIQH01000184">
    <property type="protein sequence ID" value="OJA03759.1"/>
    <property type="molecule type" value="Genomic_DNA"/>
</dbReference>
<dbReference type="RefSeq" id="WP_198934537.1">
    <property type="nucleotide sequence ID" value="NZ_MIQH01000184.1"/>
</dbReference>
<dbReference type="Proteomes" id="UP000182798">
    <property type="component" value="Unassembled WGS sequence"/>
</dbReference>
<feature type="non-terminal residue" evidence="2">
    <location>
        <position position="83"/>
    </location>
</feature>
<feature type="compositionally biased region" description="Gly residues" evidence="1">
    <location>
        <begin position="32"/>
        <end position="64"/>
    </location>
</feature>
<organism evidence="2 3">
    <name type="scientific">Bathymodiolus thermophilus thioautotrophic gill symbiont</name>
    <dbReference type="NCBI Taxonomy" id="2360"/>
    <lineage>
        <taxon>Bacteria</taxon>
        <taxon>Pseudomonadati</taxon>
        <taxon>Pseudomonadota</taxon>
        <taxon>Gammaproteobacteria</taxon>
        <taxon>sulfur-oxidizing symbionts</taxon>
    </lineage>
</organism>
<comment type="caution">
    <text evidence="2">The sequence shown here is derived from an EMBL/GenBank/DDBJ whole genome shotgun (WGS) entry which is preliminary data.</text>
</comment>
<reference evidence="3" key="1">
    <citation type="submission" date="2016-09" db="EMBL/GenBank/DDBJ databases">
        <title>Genome Sequence of Bathymodiolus thermophilus sulfur-oxidizing gill endosymbiont.</title>
        <authorList>
            <person name="Ponnudurai R."/>
            <person name="Kleiner M."/>
            <person name="Sayavedra L."/>
            <person name="Thuermer A."/>
            <person name="Felbeck H."/>
            <person name="Schlueter R."/>
            <person name="Schweder T."/>
            <person name="Markert S."/>
        </authorList>
    </citation>
    <scope>NUCLEOTIDE SEQUENCE [LARGE SCALE GENOMIC DNA]</scope>
    <source>
        <strain evidence="3">BAT/CrabSpa'14</strain>
    </source>
</reference>